<evidence type="ECO:0000256" key="3">
    <source>
        <dbReference type="ARBA" id="ARBA00023136"/>
    </source>
</evidence>
<reference evidence="6 7" key="1">
    <citation type="submission" date="2024-03" db="EMBL/GenBank/DDBJ databases">
        <title>Aureococcus anophagefferens CCMP1851 and Kratosvirus quantuckense: Draft genome of a second virus-susceptible host strain in the model system.</title>
        <authorList>
            <person name="Chase E."/>
            <person name="Truchon A.R."/>
            <person name="Schepens W."/>
            <person name="Wilhelm S.W."/>
        </authorList>
    </citation>
    <scope>NUCLEOTIDE SEQUENCE [LARGE SCALE GENOMIC DNA]</scope>
    <source>
        <strain evidence="6 7">CCMP1851</strain>
    </source>
</reference>
<feature type="domain" description="SAC" evidence="5">
    <location>
        <begin position="175"/>
        <end position="548"/>
    </location>
</feature>
<evidence type="ECO:0000313" key="6">
    <source>
        <dbReference type="EMBL" id="KAK7237403.1"/>
    </source>
</evidence>
<dbReference type="InterPro" id="IPR002013">
    <property type="entry name" value="SAC_dom"/>
</dbReference>
<evidence type="ECO:0000259" key="5">
    <source>
        <dbReference type="PROSITE" id="PS50275"/>
    </source>
</evidence>
<name>A0ABR1FSP6_AURAN</name>
<dbReference type="Proteomes" id="UP001363151">
    <property type="component" value="Unassembled WGS sequence"/>
</dbReference>
<keyword evidence="2" id="KW-0378">Hydrolase</keyword>
<proteinExistence type="predicted"/>
<dbReference type="PANTHER" id="PTHR45738:SF5">
    <property type="entry name" value="POLYPHOSPHOINOSITIDE PHOSPHATASE"/>
    <property type="match status" value="1"/>
</dbReference>
<evidence type="ECO:0000256" key="4">
    <source>
        <dbReference type="SAM" id="MobiDB-lite"/>
    </source>
</evidence>
<comment type="subcellular location">
    <subcellularLocation>
        <location evidence="1">Endomembrane system</location>
    </subcellularLocation>
</comment>
<evidence type="ECO:0000313" key="7">
    <source>
        <dbReference type="Proteomes" id="UP001363151"/>
    </source>
</evidence>
<organism evidence="6 7">
    <name type="scientific">Aureococcus anophagefferens</name>
    <name type="common">Harmful bloom alga</name>
    <dbReference type="NCBI Taxonomy" id="44056"/>
    <lineage>
        <taxon>Eukaryota</taxon>
        <taxon>Sar</taxon>
        <taxon>Stramenopiles</taxon>
        <taxon>Ochrophyta</taxon>
        <taxon>Pelagophyceae</taxon>
        <taxon>Pelagomonadales</taxon>
        <taxon>Pelagomonadaceae</taxon>
        <taxon>Aureococcus</taxon>
    </lineage>
</organism>
<dbReference type="InterPro" id="IPR043573">
    <property type="entry name" value="Fig4-like"/>
</dbReference>
<accession>A0ABR1FSP6</accession>
<feature type="compositionally biased region" description="Basic and acidic residues" evidence="4">
    <location>
        <begin position="467"/>
        <end position="477"/>
    </location>
</feature>
<protein>
    <submittedName>
        <fullName evidence="6">Fructose-1,6-bisphosphatase</fullName>
    </submittedName>
</protein>
<sequence>MSNLSCEPTCSGLEKFVLYQTMSHLYIVGCDKRQASYRVLKILRAAAGGDCKLGDVATEDSCAYSKVELKEMLEMIHEGNRTHGGLSRVATGYGLLGFARFLDCYYVILVTQRRKVGQIGGNAVYGIKATEMIAVKPESARSGDQSLIKSLVSDVNRRLNPTQREIAEQRYVGLFQFIDLTKDFFFSYTYDLTRTLQHNMTSALPAAGAGEGGPRNAPRKAMYTWNDHLTRELGDALDARSAARWTLALTHGAFVQRKCTLFGRVVNVTLVARRSRHFAGTRYLKRGVSDGGKVANDVELEQIAHEEGVREGVFSSFVQVRGSIPTFWTQETSVTMPKPPIVLNRVDPTYAASRAHFGDLIGRYGAPVMVLDLTKQSEKREREMIVSHEFRRAIEHVNAHVPAPRRVRYCALDFSQVSKHRQMNILKALEDVARWTLYETRFFCSRPRAEVSPGGDVSRLDVGVGDHAGRDDPDRARAPPLEQRGVMRTNCIDCLDRTNVAQFTALGRMLATMGVFKSATLESGSQVVLVLMELYSTVGDLISLQYGGSEAHKKMGGTGPSASAGGGDDAARADFGAVAPKHQELLTSIRRYYSNAFTDRLKQDAINVFLGNFVPSDAEPPLWELESDYYLHNFHVQTGTVLSMRARRESWLSDSDSDADGASRCARARARARRAARRARRRGAARGSRRR</sequence>
<evidence type="ECO:0000256" key="2">
    <source>
        <dbReference type="ARBA" id="ARBA00022801"/>
    </source>
</evidence>
<dbReference type="Pfam" id="PF02383">
    <property type="entry name" value="Syja_N"/>
    <property type="match status" value="1"/>
</dbReference>
<dbReference type="PROSITE" id="PS50275">
    <property type="entry name" value="SAC"/>
    <property type="match status" value="1"/>
</dbReference>
<feature type="region of interest" description="Disordered" evidence="4">
    <location>
        <begin position="652"/>
        <end position="691"/>
    </location>
</feature>
<keyword evidence="7" id="KW-1185">Reference proteome</keyword>
<feature type="compositionally biased region" description="Basic residues" evidence="4">
    <location>
        <begin position="666"/>
        <end position="691"/>
    </location>
</feature>
<keyword evidence="3" id="KW-0472">Membrane</keyword>
<dbReference type="PANTHER" id="PTHR45738">
    <property type="entry name" value="POLYPHOSPHOINOSITIDE PHOSPHATASE"/>
    <property type="match status" value="1"/>
</dbReference>
<gene>
    <name evidence="6" type="primary">FIG4</name>
    <name evidence="6" type="ORF">SO694_00095068</name>
</gene>
<feature type="region of interest" description="Disordered" evidence="4">
    <location>
        <begin position="451"/>
        <end position="479"/>
    </location>
</feature>
<evidence type="ECO:0000256" key="1">
    <source>
        <dbReference type="ARBA" id="ARBA00004308"/>
    </source>
</evidence>
<comment type="caution">
    <text evidence="6">The sequence shown here is derived from an EMBL/GenBank/DDBJ whole genome shotgun (WGS) entry which is preliminary data.</text>
</comment>
<dbReference type="EMBL" id="JBBJCI010000251">
    <property type="protein sequence ID" value="KAK7237403.1"/>
    <property type="molecule type" value="Genomic_DNA"/>
</dbReference>